<keyword evidence="5 12" id="KW-0812">Transmembrane</keyword>
<evidence type="ECO:0000256" key="3">
    <source>
        <dbReference type="ARBA" id="ARBA00022516"/>
    </source>
</evidence>
<keyword evidence="8 12" id="KW-0443">Lipid metabolism</keyword>
<evidence type="ECO:0000256" key="7">
    <source>
        <dbReference type="ARBA" id="ARBA00022989"/>
    </source>
</evidence>
<feature type="transmembrane region" description="Helical" evidence="12">
    <location>
        <begin position="18"/>
        <end position="35"/>
    </location>
</feature>
<dbReference type="PROSITE" id="PS50035">
    <property type="entry name" value="PLD"/>
    <property type="match status" value="2"/>
</dbReference>
<comment type="caution">
    <text evidence="15">The sequence shown here is derived from an EMBL/GenBank/DDBJ whole genome shotgun (WGS) entry which is preliminary data.</text>
</comment>
<name>A0A255IF83_9FIRM</name>
<evidence type="ECO:0000313" key="15">
    <source>
        <dbReference type="EMBL" id="PXV91721.1"/>
    </source>
</evidence>
<evidence type="ECO:0000256" key="6">
    <source>
        <dbReference type="ARBA" id="ARBA00022737"/>
    </source>
</evidence>
<dbReference type="Pfam" id="PF13091">
    <property type="entry name" value="PLDc_2"/>
    <property type="match status" value="2"/>
</dbReference>
<dbReference type="EMBL" id="NOKA02000028">
    <property type="protein sequence ID" value="RDY30776.1"/>
    <property type="molecule type" value="Genomic_DNA"/>
</dbReference>
<keyword evidence="10 12" id="KW-0594">Phospholipid biosynthesis</keyword>
<keyword evidence="2 12" id="KW-1003">Cell membrane</keyword>
<dbReference type="AlphaFoldDB" id="A0A255IF83"/>
<feature type="active site" evidence="12">
    <location>
        <position position="410"/>
    </location>
</feature>
<dbReference type="SUPFAM" id="SSF56024">
    <property type="entry name" value="Phospholipase D/nuclease"/>
    <property type="match status" value="2"/>
</dbReference>
<comment type="catalytic activity">
    <reaction evidence="12">
        <text>2 a 1,2-diacyl-sn-glycero-3-phospho-(1'-sn-glycerol) = a cardiolipin + glycerol</text>
        <dbReference type="Rhea" id="RHEA:31451"/>
        <dbReference type="ChEBI" id="CHEBI:17754"/>
        <dbReference type="ChEBI" id="CHEBI:62237"/>
        <dbReference type="ChEBI" id="CHEBI:64716"/>
    </reaction>
</comment>
<reference evidence="16 17" key="1">
    <citation type="journal article" date="2017" name="Genome Announc.">
        <title>Draft Genome Sequence of a Sporulating and Motile Strain of Lachnotalea glycerini Isolated from Water in Quebec City, Canada.</title>
        <authorList>
            <person name="Maheux A.F."/>
            <person name="Boudreau D.K."/>
            <person name="Berube E."/>
            <person name="Boissinot M."/>
            <person name="Raymond F."/>
            <person name="Brodeur S."/>
            <person name="Corbeil J."/>
            <person name="Isabel S."/>
            <person name="Omar R.F."/>
            <person name="Bergeron M.G."/>
        </authorList>
    </citation>
    <scope>NUCLEOTIDE SEQUENCE [LARGE SCALE GENOMIC DNA]</scope>
    <source>
        <strain evidence="16 17">CCRI-19302</strain>
    </source>
</reference>
<organism evidence="15 18">
    <name type="scientific">Lachnotalea glycerini</name>
    <dbReference type="NCBI Taxonomy" id="1763509"/>
    <lineage>
        <taxon>Bacteria</taxon>
        <taxon>Bacillati</taxon>
        <taxon>Bacillota</taxon>
        <taxon>Clostridia</taxon>
        <taxon>Lachnospirales</taxon>
        <taxon>Lachnospiraceae</taxon>
        <taxon>Lachnotalea</taxon>
    </lineage>
</organism>
<feature type="domain" description="PLD phosphodiesterase" evidence="14">
    <location>
        <begin position="224"/>
        <end position="251"/>
    </location>
</feature>
<dbReference type="Proteomes" id="UP000247523">
    <property type="component" value="Unassembled WGS sequence"/>
</dbReference>
<evidence type="ECO:0000256" key="5">
    <source>
        <dbReference type="ARBA" id="ARBA00022692"/>
    </source>
</evidence>
<feature type="domain" description="PLD phosphodiesterase" evidence="14">
    <location>
        <begin position="403"/>
        <end position="430"/>
    </location>
</feature>
<dbReference type="Gene3D" id="3.30.870.10">
    <property type="entry name" value="Endonuclease Chain A"/>
    <property type="match status" value="2"/>
</dbReference>
<keyword evidence="17" id="KW-1185">Reference proteome</keyword>
<evidence type="ECO:0000256" key="12">
    <source>
        <dbReference type="HAMAP-Rule" id="MF_01916"/>
    </source>
</evidence>
<evidence type="ECO:0000256" key="10">
    <source>
        <dbReference type="ARBA" id="ARBA00023209"/>
    </source>
</evidence>
<evidence type="ECO:0000313" key="18">
    <source>
        <dbReference type="Proteomes" id="UP000247523"/>
    </source>
</evidence>
<keyword evidence="7 12" id="KW-1133">Transmembrane helix</keyword>
<proteinExistence type="inferred from homology"/>
<comment type="subcellular location">
    <subcellularLocation>
        <location evidence="1 12">Cell membrane</location>
        <topology evidence="1 12">Multi-pass membrane protein</topology>
    </subcellularLocation>
</comment>
<dbReference type="InterPro" id="IPR030874">
    <property type="entry name" value="Cardiolipin_synth_Firmi"/>
</dbReference>
<keyword evidence="9 12" id="KW-0472">Membrane</keyword>
<evidence type="ECO:0000256" key="1">
    <source>
        <dbReference type="ARBA" id="ARBA00004651"/>
    </source>
</evidence>
<evidence type="ECO:0000256" key="4">
    <source>
        <dbReference type="ARBA" id="ARBA00022679"/>
    </source>
</evidence>
<dbReference type="GO" id="GO:0005886">
    <property type="term" value="C:plasma membrane"/>
    <property type="evidence" value="ECO:0007669"/>
    <property type="project" value="UniProtKB-SubCell"/>
</dbReference>
<keyword evidence="3 12" id="KW-0444">Lipid biosynthesis</keyword>
<feature type="transmembrane region" description="Helical" evidence="12">
    <location>
        <begin position="41"/>
        <end position="62"/>
    </location>
</feature>
<dbReference type="PANTHER" id="PTHR21248:SF22">
    <property type="entry name" value="PHOSPHOLIPASE D"/>
    <property type="match status" value="1"/>
</dbReference>
<feature type="active site" evidence="12">
    <location>
        <position position="236"/>
    </location>
</feature>
<comment type="function">
    <text evidence="12">Catalyzes the reversible phosphatidyl group transfer from one phosphatidylglycerol molecule to another to form cardiolipin (CL) (diphosphatidylglycerol) and glycerol.</text>
</comment>
<evidence type="ECO:0000256" key="9">
    <source>
        <dbReference type="ARBA" id="ARBA00023136"/>
    </source>
</evidence>
<evidence type="ECO:0000256" key="13">
    <source>
        <dbReference type="NCBIfam" id="TIGR04265"/>
    </source>
</evidence>
<keyword evidence="4 12" id="KW-0808">Transferase</keyword>
<evidence type="ECO:0000259" key="14">
    <source>
        <dbReference type="PROSITE" id="PS50035"/>
    </source>
</evidence>
<dbReference type="RefSeq" id="WP_094378072.1">
    <property type="nucleotide sequence ID" value="NZ_NOKA02000028.1"/>
</dbReference>
<dbReference type="EMBL" id="QICS01000003">
    <property type="protein sequence ID" value="PXV91721.1"/>
    <property type="molecule type" value="Genomic_DNA"/>
</dbReference>
<dbReference type="OrthoDB" id="9762009at2"/>
<dbReference type="GO" id="GO:0008808">
    <property type="term" value="F:cardiolipin synthase activity"/>
    <property type="evidence" value="ECO:0007669"/>
    <property type="project" value="UniProtKB-UniRule"/>
</dbReference>
<feature type="active site" evidence="12">
    <location>
        <position position="415"/>
    </location>
</feature>
<sequence length="490" mass="56915">MEIALQSLMVTENFVMDNIFYINLILSVVIVFFQRKDPKSVWAWLLVMYFIPIVGFIMYMLVGQDLYKRRMFRTKEIADELNSSIRKQEERIFKNEFKAKDREINEFSDLILYNLESADAVYTDDNDVEIYTNGNDKFDAMIEEINQAEKYIHVQYYIIKSDEVFDRIMEALIRKANEGVEVRVLYDSMGCRNLKRSDVKKLRENGIMTAEFFPAFLRRFHLRINYRNHRKIVVIDGKTAFLGGFNVGKEYIGKDTKFGNWRDTHLKISGSAVTSLGIRFILDWNYAAKENLFKTDKYFETKLKETRGNNGIQIISSGPDSISQNIRNNYVRMINKAKNNIYIQSPYFIPDDVVLDSLKIASMSGIDVRVMIPCMPDHPFVYWATYSYMSDLLSVGAKCYTYDDGFLHAKGMVIDGKVACYGTANMDIRSFKLNFEVNATIYSMETAAKLENIFMSDLAKSTQITPYIYANRPLVIRIKEQVSRLLSPLL</sequence>
<dbReference type="HAMAP" id="MF_01916">
    <property type="entry name" value="Cardiolipin_synth_Cls"/>
    <property type="match status" value="1"/>
</dbReference>
<dbReference type="SMART" id="SM00155">
    <property type="entry name" value="PLDc"/>
    <property type="match status" value="2"/>
</dbReference>
<evidence type="ECO:0000313" key="16">
    <source>
        <dbReference type="EMBL" id="RDY30776.1"/>
    </source>
</evidence>
<dbReference type="FunFam" id="3.30.870.10:FF:000014">
    <property type="entry name" value="Cardiolipin synthase"/>
    <property type="match status" value="1"/>
</dbReference>
<feature type="active site" evidence="12">
    <location>
        <position position="231"/>
    </location>
</feature>
<dbReference type="Proteomes" id="UP000216411">
    <property type="component" value="Unassembled WGS sequence"/>
</dbReference>
<evidence type="ECO:0000256" key="11">
    <source>
        <dbReference type="ARBA" id="ARBA00023264"/>
    </source>
</evidence>
<dbReference type="GO" id="GO:0032049">
    <property type="term" value="P:cardiolipin biosynthetic process"/>
    <property type="evidence" value="ECO:0007669"/>
    <property type="project" value="UniProtKB-UniRule"/>
</dbReference>
<dbReference type="CDD" id="cd09110">
    <property type="entry name" value="PLDc_CLS_1"/>
    <property type="match status" value="1"/>
</dbReference>
<dbReference type="InterPro" id="IPR027379">
    <property type="entry name" value="CLS_N"/>
</dbReference>
<reference evidence="16" key="3">
    <citation type="submission" date="2018-07" db="EMBL/GenBank/DDBJ databases">
        <authorList>
            <person name="Quirk P.G."/>
            <person name="Krulwich T.A."/>
        </authorList>
    </citation>
    <scope>NUCLEOTIDE SEQUENCE</scope>
    <source>
        <strain evidence="16">CCRI-19302</strain>
    </source>
</reference>
<dbReference type="CDD" id="cd09112">
    <property type="entry name" value="PLDc_CLS_2"/>
    <property type="match status" value="1"/>
</dbReference>
<feature type="active site" evidence="12">
    <location>
        <position position="408"/>
    </location>
</feature>
<dbReference type="EC" id="2.7.8.-" evidence="12 13"/>
<dbReference type="NCBIfam" id="TIGR04265">
    <property type="entry name" value="bac_cardiolipin"/>
    <property type="match status" value="1"/>
</dbReference>
<accession>A0A255IF83</accession>
<evidence type="ECO:0000256" key="8">
    <source>
        <dbReference type="ARBA" id="ARBA00023098"/>
    </source>
</evidence>
<keyword evidence="11 12" id="KW-1208">Phospholipid metabolism</keyword>
<gene>
    <name evidence="16" type="primary">cls</name>
    <name evidence="15" type="ORF">C8E03_103282</name>
    <name evidence="16" type="ORF">CG710_012810</name>
</gene>
<dbReference type="InterPro" id="IPR001736">
    <property type="entry name" value="PLipase_D/transphosphatidylase"/>
</dbReference>
<comment type="similarity">
    <text evidence="12">Belongs to the phospholipase D family. Cardiolipin synthase subfamily.</text>
</comment>
<dbReference type="Pfam" id="PF13396">
    <property type="entry name" value="PLDc_N"/>
    <property type="match status" value="1"/>
</dbReference>
<protein>
    <recommendedName>
        <fullName evidence="12 13">Cardiolipin synthase</fullName>
        <shortName evidence="12">CL synthase</shortName>
        <ecNumber evidence="12 13">2.7.8.-</ecNumber>
    </recommendedName>
</protein>
<evidence type="ECO:0000313" key="17">
    <source>
        <dbReference type="Proteomes" id="UP000216411"/>
    </source>
</evidence>
<reference evidence="15 18" key="2">
    <citation type="submission" date="2018-05" db="EMBL/GenBank/DDBJ databases">
        <title>Genomic Encyclopedia of Type Strains, Phase IV (KMG-IV): sequencing the most valuable type-strain genomes for metagenomic binning, comparative biology and taxonomic classification.</title>
        <authorList>
            <person name="Goeker M."/>
        </authorList>
    </citation>
    <scope>NUCLEOTIDE SEQUENCE [LARGE SCALE GENOMIC DNA]</scope>
    <source>
        <strain evidence="15 18">DSM 28816</strain>
    </source>
</reference>
<evidence type="ECO:0000256" key="2">
    <source>
        <dbReference type="ARBA" id="ARBA00022475"/>
    </source>
</evidence>
<dbReference type="InterPro" id="IPR022924">
    <property type="entry name" value="Cardiolipin_synthase"/>
</dbReference>
<keyword evidence="6" id="KW-0677">Repeat</keyword>
<dbReference type="PANTHER" id="PTHR21248">
    <property type="entry name" value="CARDIOLIPIN SYNTHASE"/>
    <property type="match status" value="1"/>
</dbReference>
<dbReference type="InterPro" id="IPR025202">
    <property type="entry name" value="PLD-like_dom"/>
</dbReference>
<feature type="active site" evidence="12">
    <location>
        <position position="229"/>
    </location>
</feature>